<keyword evidence="3" id="KW-0378">Hydrolase</keyword>
<dbReference type="EMBL" id="QRAO01000001">
    <property type="protein sequence ID" value="RDK88627.1"/>
    <property type="molecule type" value="Genomic_DNA"/>
</dbReference>
<feature type="chain" id="PRO_5016820641" evidence="1">
    <location>
        <begin position="22"/>
        <end position="262"/>
    </location>
</feature>
<keyword evidence="3" id="KW-0121">Carboxypeptidase</keyword>
<sequence>MKKFVLGIVSMFLLTILGACSSDDDTTTPEEETARMSIKLTDAPGDYDAVFIDVQDVVVKYNGEDNEVNIGEVNAGVYDLLELTGGVSVLLVDDELPAGDISQIRLILGSNNTIVVNGETFPLQTPSSQQSGLKINVNETLEGGVFYEFILDFDVDKSIVEQGNGGYLLKPVIRASTEAETGAMTGAVLPLGIQTLVTAENATTEISAFTNEAGVFVLSGVPAGTYTVTYEADVALGFPPVVVTNVGVEIGAVTELDTVVFE</sequence>
<keyword evidence="3" id="KW-0645">Protease</keyword>
<evidence type="ECO:0000313" key="3">
    <source>
        <dbReference type="EMBL" id="RDK88627.1"/>
    </source>
</evidence>
<comment type="caution">
    <text evidence="3">The sequence shown here is derived from an EMBL/GenBank/DDBJ whole genome shotgun (WGS) entry which is preliminary data.</text>
</comment>
<dbReference type="Proteomes" id="UP000255317">
    <property type="component" value="Unassembled WGS sequence"/>
</dbReference>
<dbReference type="Gene3D" id="2.60.40.1120">
    <property type="entry name" value="Carboxypeptidase-like, regulatory domain"/>
    <property type="match status" value="1"/>
</dbReference>
<dbReference type="GO" id="GO:0004180">
    <property type="term" value="F:carboxypeptidase activity"/>
    <property type="evidence" value="ECO:0007669"/>
    <property type="project" value="UniProtKB-KW"/>
</dbReference>
<evidence type="ECO:0000259" key="2">
    <source>
        <dbReference type="Pfam" id="PF14321"/>
    </source>
</evidence>
<name>A0A370QJT3_9FLAO</name>
<reference evidence="3 4" key="1">
    <citation type="submission" date="2018-07" db="EMBL/GenBank/DDBJ databases">
        <title>Genomic Encyclopedia of Type Strains, Phase IV (KMG-IV): sequencing the most valuable type-strain genomes for metagenomic binning, comparative biology and taxonomic classification.</title>
        <authorList>
            <person name="Goeker M."/>
        </authorList>
    </citation>
    <scope>NUCLEOTIDE SEQUENCE [LARGE SCALE GENOMIC DNA]</scope>
    <source>
        <strain evidence="3 4">DSM 101478</strain>
    </source>
</reference>
<dbReference type="InterPro" id="IPR025491">
    <property type="entry name" value="DUF4382"/>
</dbReference>
<dbReference type="GO" id="GO:0030246">
    <property type="term" value="F:carbohydrate binding"/>
    <property type="evidence" value="ECO:0007669"/>
    <property type="project" value="InterPro"/>
</dbReference>
<proteinExistence type="predicted"/>
<dbReference type="PROSITE" id="PS51257">
    <property type="entry name" value="PROKAR_LIPOPROTEIN"/>
    <property type="match status" value="1"/>
</dbReference>
<organism evidence="3 4">
    <name type="scientific">Marinirhabdus gelatinilytica</name>
    <dbReference type="NCBI Taxonomy" id="1703343"/>
    <lineage>
        <taxon>Bacteria</taxon>
        <taxon>Pseudomonadati</taxon>
        <taxon>Bacteroidota</taxon>
        <taxon>Flavobacteriia</taxon>
        <taxon>Flavobacteriales</taxon>
        <taxon>Flavobacteriaceae</taxon>
    </lineage>
</organism>
<gene>
    <name evidence="3" type="ORF">C8D94_101502</name>
</gene>
<keyword evidence="1" id="KW-0732">Signal</keyword>
<feature type="domain" description="DUF4382" evidence="2">
    <location>
        <begin position="33"/>
        <end position="171"/>
    </location>
</feature>
<feature type="signal peptide" evidence="1">
    <location>
        <begin position="1"/>
        <end position="21"/>
    </location>
</feature>
<evidence type="ECO:0000256" key="1">
    <source>
        <dbReference type="SAM" id="SignalP"/>
    </source>
</evidence>
<dbReference type="Pfam" id="PF14321">
    <property type="entry name" value="DUF4382"/>
    <property type="match status" value="1"/>
</dbReference>
<keyword evidence="4" id="KW-1185">Reference proteome</keyword>
<accession>A0A370QJT3</accession>
<dbReference type="SUPFAM" id="SSF49452">
    <property type="entry name" value="Starch-binding domain-like"/>
    <property type="match status" value="1"/>
</dbReference>
<dbReference type="AlphaFoldDB" id="A0A370QJT3"/>
<protein>
    <submittedName>
        <fullName evidence="3">Carboxypeptidase family protein</fullName>
    </submittedName>
</protein>
<evidence type="ECO:0000313" key="4">
    <source>
        <dbReference type="Proteomes" id="UP000255317"/>
    </source>
</evidence>
<dbReference type="InterPro" id="IPR013784">
    <property type="entry name" value="Carb-bd-like_fold"/>
</dbReference>